<organism evidence="1 2">
    <name type="scientific">Ancylomarina euxinus</name>
    <dbReference type="NCBI Taxonomy" id="2283627"/>
    <lineage>
        <taxon>Bacteria</taxon>
        <taxon>Pseudomonadati</taxon>
        <taxon>Bacteroidota</taxon>
        <taxon>Bacteroidia</taxon>
        <taxon>Marinilabiliales</taxon>
        <taxon>Marinifilaceae</taxon>
        <taxon>Ancylomarina</taxon>
    </lineage>
</organism>
<dbReference type="RefSeq" id="WP_125030718.1">
    <property type="nucleotide sequence ID" value="NZ_JAPXVP010000001.1"/>
</dbReference>
<reference evidence="1 2" key="1">
    <citation type="submission" date="2018-07" db="EMBL/GenBank/DDBJ databases">
        <title>Draft genome sequence of Ancylomarina sp. M1P.</title>
        <authorList>
            <person name="Yadav S."/>
            <person name="Villanueva L."/>
            <person name="Damste J.S.S."/>
        </authorList>
    </citation>
    <scope>NUCLEOTIDE SEQUENCE [LARGE SCALE GENOMIC DNA]</scope>
    <source>
        <strain evidence="1 2">M1P</strain>
    </source>
</reference>
<accession>A0A425Y105</accession>
<comment type="caution">
    <text evidence="1">The sequence shown here is derived from an EMBL/GenBank/DDBJ whole genome shotgun (WGS) entry which is preliminary data.</text>
</comment>
<gene>
    <name evidence="1" type="ORF">DWB61_09810</name>
</gene>
<evidence type="ECO:0000313" key="1">
    <source>
        <dbReference type="EMBL" id="RRG21566.1"/>
    </source>
</evidence>
<sequence>MIKDSSLMALENELSKANITFQNKNGLSKLFFNDYADSNEFKKSLDNLYDAFSNALRLTLSKLKSTDDREVHLEYVLQIFVALEEMIGENPNFINSFPLEESKEDSDSKYITIKNSDIFDLINYFNHQKDTILKSIKLIKRCRHKFTDRSKREKFYSDSWKDELREFYPFFMRFKDEMSNINTRQGRIIYLKKSRKEIAAEFSKKNMDFYGSPLNLYFEARLDCLKDLLHSPLISENTHSNIKWKASVTDFLEMALAISQSGSIQKLDGKEMPRKEFINQLSQFFNMGKISETESRIHKLISRVNNTSFLQRLIQTIDLFFVKDKN</sequence>
<keyword evidence="2" id="KW-1185">Reference proteome</keyword>
<dbReference type="EMBL" id="QQWG01000008">
    <property type="protein sequence ID" value="RRG21566.1"/>
    <property type="molecule type" value="Genomic_DNA"/>
</dbReference>
<protein>
    <recommendedName>
        <fullName evidence="3">RteC protein</fullName>
    </recommendedName>
</protein>
<evidence type="ECO:0000313" key="2">
    <source>
        <dbReference type="Proteomes" id="UP000285794"/>
    </source>
</evidence>
<proteinExistence type="predicted"/>
<dbReference type="Proteomes" id="UP000285794">
    <property type="component" value="Unassembled WGS sequence"/>
</dbReference>
<dbReference type="OrthoDB" id="1119473at2"/>
<evidence type="ECO:0008006" key="3">
    <source>
        <dbReference type="Google" id="ProtNLM"/>
    </source>
</evidence>
<name>A0A425Y105_9BACT</name>
<dbReference type="AlphaFoldDB" id="A0A425Y105"/>